<keyword evidence="1" id="KW-0175">Coiled coil</keyword>
<dbReference type="SUPFAM" id="SSF53335">
    <property type="entry name" value="S-adenosyl-L-methionine-dependent methyltransferases"/>
    <property type="match status" value="1"/>
</dbReference>
<accession>A0A3B1DAP4</accession>
<evidence type="ECO:0000256" key="1">
    <source>
        <dbReference type="SAM" id="Coils"/>
    </source>
</evidence>
<proteinExistence type="predicted"/>
<dbReference type="InterPro" id="IPR029063">
    <property type="entry name" value="SAM-dependent_MTases_sf"/>
</dbReference>
<gene>
    <name evidence="2" type="ORF">MNBD_NITROSPINAE05-259</name>
</gene>
<name>A0A3B1DAP4_9ZZZZ</name>
<reference evidence="2" key="1">
    <citation type="submission" date="2018-06" db="EMBL/GenBank/DDBJ databases">
        <authorList>
            <person name="Zhirakovskaya E."/>
        </authorList>
    </citation>
    <scope>NUCLEOTIDE SEQUENCE</scope>
</reference>
<organism evidence="2">
    <name type="scientific">hydrothermal vent metagenome</name>
    <dbReference type="NCBI Taxonomy" id="652676"/>
    <lineage>
        <taxon>unclassified sequences</taxon>
        <taxon>metagenomes</taxon>
        <taxon>ecological metagenomes</taxon>
    </lineage>
</organism>
<feature type="coiled-coil region" evidence="1">
    <location>
        <begin position="86"/>
        <end position="120"/>
    </location>
</feature>
<dbReference type="AlphaFoldDB" id="A0A3B1DAP4"/>
<dbReference type="EMBL" id="UOGG01000237">
    <property type="protein sequence ID" value="VAX33194.1"/>
    <property type="molecule type" value="Genomic_DNA"/>
</dbReference>
<evidence type="ECO:0000313" key="2">
    <source>
        <dbReference type="EMBL" id="VAX33194.1"/>
    </source>
</evidence>
<dbReference type="Gene3D" id="3.40.50.150">
    <property type="entry name" value="Vaccinia Virus protein VP39"/>
    <property type="match status" value="1"/>
</dbReference>
<sequence length="356" mass="40876">MVTEVGSAYMGLEHSSSPELSERVRAFFERLNLSIGFPKTTAGKENQDCFNILLRVAYPELMLDLADLIYVQHERPAVFLNFDHININLQKERSLEQESLQKLNRNMEALFQELTRTLKNDPQYFDDPEIIKLLSESYSFYLFKTGNFPWDNTLPEISGDATHPIMDIATGLTGFNMIHLWPADGPTLYLTDNQPFITEGLKHYKSLARKRNIEILNIEFGVNEPEVPPLGGIWANKILHHLKRKQRQQFLQWAYEALAQGGALQILDTDLENRILKKQNDSTFKGKLIPGYLETLVAIEGDFCETLVKDTRQIGFNVTHFDFNSYHDETDAYSQFPGHDIAIDFLGFEIVAEKPK</sequence>
<evidence type="ECO:0008006" key="3">
    <source>
        <dbReference type="Google" id="ProtNLM"/>
    </source>
</evidence>
<protein>
    <recommendedName>
        <fullName evidence="3">Class I SAM-dependent methyltransferase</fullName>
    </recommendedName>
</protein>